<dbReference type="PROSITE" id="PS50850">
    <property type="entry name" value="MFS"/>
    <property type="match status" value="1"/>
</dbReference>
<feature type="transmembrane region" description="Helical" evidence="5">
    <location>
        <begin position="516"/>
        <end position="540"/>
    </location>
</feature>
<accession>A0AAD5WU43</accession>
<evidence type="ECO:0000256" key="4">
    <source>
        <dbReference type="ARBA" id="ARBA00023136"/>
    </source>
</evidence>
<dbReference type="InterPro" id="IPR036259">
    <property type="entry name" value="MFS_trans_sf"/>
</dbReference>
<dbReference type="Pfam" id="PF00083">
    <property type="entry name" value="Sugar_tr"/>
    <property type="match status" value="1"/>
</dbReference>
<dbReference type="Pfam" id="PF25534">
    <property type="entry name" value="DUF7918"/>
    <property type="match status" value="1"/>
</dbReference>
<dbReference type="PANTHER" id="PTHR36223">
    <property type="entry name" value="BETA-LACTAMASE-TYPE TRANSPEPTIDASE FOLD DOMAIN CONTAINING PROTEIN"/>
    <property type="match status" value="1"/>
</dbReference>
<dbReference type="GO" id="GO:0016020">
    <property type="term" value="C:membrane"/>
    <property type="evidence" value="ECO:0007669"/>
    <property type="project" value="UniProtKB-SubCell"/>
</dbReference>
<evidence type="ECO:0000313" key="8">
    <source>
        <dbReference type="Proteomes" id="UP001201980"/>
    </source>
</evidence>
<evidence type="ECO:0000259" key="6">
    <source>
        <dbReference type="PROSITE" id="PS50850"/>
    </source>
</evidence>
<evidence type="ECO:0000256" key="5">
    <source>
        <dbReference type="SAM" id="Phobius"/>
    </source>
</evidence>
<feature type="transmembrane region" description="Helical" evidence="5">
    <location>
        <begin position="482"/>
        <end position="504"/>
    </location>
</feature>
<feature type="domain" description="Major facilitator superfamily (MFS) profile" evidence="6">
    <location>
        <begin position="434"/>
        <end position="577"/>
    </location>
</feature>
<comment type="subcellular location">
    <subcellularLocation>
        <location evidence="1">Membrane</location>
        <topology evidence="1">Multi-pass membrane protein</topology>
    </subcellularLocation>
</comment>
<dbReference type="PANTHER" id="PTHR36223:SF1">
    <property type="entry name" value="TRANSCRIPTION ELONGATION FACTOR EAF N-TERMINAL DOMAIN-CONTAINING PROTEIN"/>
    <property type="match status" value="1"/>
</dbReference>
<dbReference type="InterPro" id="IPR020846">
    <property type="entry name" value="MFS_dom"/>
</dbReference>
<reference evidence="7" key="1">
    <citation type="submission" date="2022-07" db="EMBL/GenBank/DDBJ databases">
        <title>Draft genome sequence of Zalerion maritima ATCC 34329, a (micro)plastics degrading marine fungus.</title>
        <authorList>
            <person name="Paco A."/>
            <person name="Goncalves M.F.M."/>
            <person name="Rocha-Santos T.A.P."/>
            <person name="Alves A."/>
        </authorList>
    </citation>
    <scope>NUCLEOTIDE SEQUENCE</scope>
    <source>
        <strain evidence="7">ATCC 34329</strain>
    </source>
</reference>
<organism evidence="7 8">
    <name type="scientific">Zalerion maritima</name>
    <dbReference type="NCBI Taxonomy" id="339359"/>
    <lineage>
        <taxon>Eukaryota</taxon>
        <taxon>Fungi</taxon>
        <taxon>Dikarya</taxon>
        <taxon>Ascomycota</taxon>
        <taxon>Pezizomycotina</taxon>
        <taxon>Sordariomycetes</taxon>
        <taxon>Lulworthiomycetidae</taxon>
        <taxon>Lulworthiales</taxon>
        <taxon>Lulworthiaceae</taxon>
        <taxon>Zalerion</taxon>
    </lineage>
</organism>
<gene>
    <name evidence="7" type="ORF">MKZ38_005967</name>
</gene>
<dbReference type="InterPro" id="IPR057678">
    <property type="entry name" value="DUF7918"/>
</dbReference>
<dbReference type="SUPFAM" id="SSF103473">
    <property type="entry name" value="MFS general substrate transporter"/>
    <property type="match status" value="1"/>
</dbReference>
<evidence type="ECO:0000313" key="7">
    <source>
        <dbReference type="EMBL" id="KAJ2905265.1"/>
    </source>
</evidence>
<comment type="caution">
    <text evidence="7">The sequence shown here is derived from an EMBL/GenBank/DDBJ whole genome shotgun (WGS) entry which is preliminary data.</text>
</comment>
<name>A0AAD5WU43_9PEZI</name>
<evidence type="ECO:0000256" key="2">
    <source>
        <dbReference type="ARBA" id="ARBA00022692"/>
    </source>
</evidence>
<keyword evidence="3 5" id="KW-1133">Transmembrane helix</keyword>
<dbReference type="GO" id="GO:0022857">
    <property type="term" value="F:transmembrane transporter activity"/>
    <property type="evidence" value="ECO:0007669"/>
    <property type="project" value="InterPro"/>
</dbReference>
<dbReference type="Proteomes" id="UP001201980">
    <property type="component" value="Unassembled WGS sequence"/>
</dbReference>
<dbReference type="EMBL" id="JAKWBI020000035">
    <property type="protein sequence ID" value="KAJ2905265.1"/>
    <property type="molecule type" value="Genomic_DNA"/>
</dbReference>
<dbReference type="Gene3D" id="1.20.1250.20">
    <property type="entry name" value="MFS general substrate transporter like domains"/>
    <property type="match status" value="1"/>
</dbReference>
<proteinExistence type="predicted"/>
<keyword evidence="4 5" id="KW-0472">Membrane</keyword>
<keyword evidence="2 5" id="KW-0812">Transmembrane</keyword>
<dbReference type="AlphaFoldDB" id="A0AAD5WU43"/>
<evidence type="ECO:0000256" key="1">
    <source>
        <dbReference type="ARBA" id="ARBA00004141"/>
    </source>
</evidence>
<sequence length="577" mass="63416">MAVIDGVEGVKVTICVDGQEAAEHADPNPIDIPAFPGAKQAHKYIESHDEQEYFISISTNGYLFHSEKQLLLVGVFVDGLARSVGRVITRSATTCNILGVEDETPEGTILLHKFRFSKVTTVEEADEQKIADDKTRAKYLGCIWVMFRRAEFDRLGNATPTEQDKSRDFRFAEKAMKMHLVHDTVLSHGTSFSPPVAGTDRRLLHVKNESPVFAVFSFKYRSLGALQAGEIIPSVSRPGDDVSEMSREQLESMAREHLANQVKKEEEVPQRPLRIKRSFDEIVDLTDESRPPKILKVKRNADMEFNNVAALMASQVILPLISIDITMDACQDSDHGGPPEKDMLGSKSRQSREIDFGNPLSGLSSTELASMGLNYAVDMGLNSEEDLRAFRLGAQVAAVDQEYVHVAGLSPEEIKLMSREKTHRWSLPSLVIRQNVVKSLCAIIQGMDETVVNGAQVFYKVQLGIVSAPGNGNTMDDATGSWILGLTNCAPYMVCALLGCWLTAPLNTVLGRRGTLFFCCAVSTIACIAQAFLVTTWWHMFIARCVLGLSIGPKSATTPMYAAETSPTNIRGALVMG</sequence>
<evidence type="ECO:0000256" key="3">
    <source>
        <dbReference type="ARBA" id="ARBA00022989"/>
    </source>
</evidence>
<keyword evidence="8" id="KW-1185">Reference proteome</keyword>
<dbReference type="InterPro" id="IPR005828">
    <property type="entry name" value="MFS_sugar_transport-like"/>
</dbReference>
<protein>
    <recommendedName>
        <fullName evidence="6">Major facilitator superfamily (MFS) profile domain-containing protein</fullName>
    </recommendedName>
</protein>